<dbReference type="SUPFAM" id="SSF51197">
    <property type="entry name" value="Clavaminate synthase-like"/>
    <property type="match status" value="1"/>
</dbReference>
<dbReference type="GO" id="GO:0051213">
    <property type="term" value="F:dioxygenase activity"/>
    <property type="evidence" value="ECO:0007669"/>
    <property type="project" value="UniProtKB-KW"/>
</dbReference>
<proteinExistence type="predicted"/>
<dbReference type="Pfam" id="PF05721">
    <property type="entry name" value="PhyH"/>
    <property type="match status" value="1"/>
</dbReference>
<dbReference type="EMBL" id="JAPMXC010000010">
    <property type="protein sequence ID" value="MCY0389017.1"/>
    <property type="molecule type" value="Genomic_DNA"/>
</dbReference>
<dbReference type="InterPro" id="IPR008775">
    <property type="entry name" value="Phytyl_CoA_dOase-like"/>
</dbReference>
<evidence type="ECO:0000313" key="2">
    <source>
        <dbReference type="EMBL" id="MCY0389017.1"/>
    </source>
</evidence>
<dbReference type="RefSeq" id="WP_267848917.1">
    <property type="nucleotide sequence ID" value="NZ_JAPMXC010000010.1"/>
</dbReference>
<comment type="cofactor">
    <cofactor evidence="1">
        <name>Fe(2+)</name>
        <dbReference type="ChEBI" id="CHEBI:29033"/>
    </cofactor>
</comment>
<keyword evidence="2" id="KW-0223">Dioxygenase</keyword>
<comment type="caution">
    <text evidence="2">The sequence shown here is derived from an EMBL/GenBank/DDBJ whole genome shotgun (WGS) entry which is preliminary data.</text>
</comment>
<dbReference type="Gene3D" id="2.60.120.620">
    <property type="entry name" value="q2cbj1_9rhob like domain"/>
    <property type="match status" value="1"/>
</dbReference>
<reference evidence="2" key="1">
    <citation type="submission" date="2022-11" db="EMBL/GenBank/DDBJ databases">
        <title>Robbsia betulipollinis sp. nov., isolated from pollen of birch (Betula pendula).</title>
        <authorList>
            <person name="Shi H."/>
            <person name="Ambika Manirajan B."/>
            <person name="Ratering S."/>
            <person name="Geissler-Plaum R."/>
            <person name="Schnell S."/>
        </authorList>
    </citation>
    <scope>NUCLEOTIDE SEQUENCE</scope>
    <source>
        <strain evidence="2">Bb-Pol-6</strain>
    </source>
</reference>
<dbReference type="PANTHER" id="PTHR20883:SF48">
    <property type="entry name" value="ECTOINE DIOXYGENASE"/>
    <property type="match status" value="1"/>
</dbReference>
<evidence type="ECO:0000256" key="1">
    <source>
        <dbReference type="ARBA" id="ARBA00001954"/>
    </source>
</evidence>
<gene>
    <name evidence="2" type="ORF">OVY01_17840</name>
</gene>
<keyword evidence="3" id="KW-1185">Reference proteome</keyword>
<name>A0ABT3ZRH2_9BURK</name>
<dbReference type="PANTHER" id="PTHR20883">
    <property type="entry name" value="PHYTANOYL-COA DIOXYGENASE DOMAIN CONTAINING 1"/>
    <property type="match status" value="1"/>
</dbReference>
<accession>A0ABT3ZRH2</accession>
<organism evidence="2 3">
    <name type="scientific">Robbsia betulipollinis</name>
    <dbReference type="NCBI Taxonomy" id="2981849"/>
    <lineage>
        <taxon>Bacteria</taxon>
        <taxon>Pseudomonadati</taxon>
        <taxon>Pseudomonadota</taxon>
        <taxon>Betaproteobacteria</taxon>
        <taxon>Burkholderiales</taxon>
        <taxon>Burkholderiaceae</taxon>
        <taxon>Robbsia</taxon>
    </lineage>
</organism>
<dbReference type="Proteomes" id="UP001082899">
    <property type="component" value="Unassembled WGS sequence"/>
</dbReference>
<protein>
    <submittedName>
        <fullName evidence="2">Phytanoyl-CoA dioxygenase family protein</fullName>
    </submittedName>
</protein>
<sequence length="269" mass="30803">MAKNSYLNFFKKNGFLSSLPALNSQEVEQLLKNYQDLCGGCGKILLGEKRLFGHLKYAWVQKVVTHDKILEKVEKLIGENIFVWISEFNTKPSNSEKFFSWHQDAFYWNFKNLDEENFIPVVTAWIALTPSNKTNGCLKFIPGSHKKMLPHIETKSKENLLTRGQTIKEALEDSKTFYAQLNPGEFSLHHPLICHASDANISADDRVGLVVRYLAPEVIPPVQPAYAWLVRGEDRHGNWNDVFLDEEDNDLLVHRCIDSVKSFTGSDFK</sequence>
<keyword evidence="2" id="KW-0560">Oxidoreductase</keyword>
<evidence type="ECO:0000313" key="3">
    <source>
        <dbReference type="Proteomes" id="UP001082899"/>
    </source>
</evidence>